<protein>
    <submittedName>
        <fullName evidence="7">Uncharacterized protein</fullName>
    </submittedName>
</protein>
<evidence type="ECO:0000313" key="8">
    <source>
        <dbReference type="Proteomes" id="UP000824469"/>
    </source>
</evidence>
<dbReference type="AlphaFoldDB" id="A0AA38FZU9"/>
<evidence type="ECO:0000256" key="5">
    <source>
        <dbReference type="ARBA" id="ARBA00023136"/>
    </source>
</evidence>
<name>A0AA38FZU9_TAXCH</name>
<comment type="subcellular location">
    <subcellularLocation>
        <location evidence="1">Membrane</location>
        <topology evidence="1">Multi-pass membrane protein</topology>
    </subcellularLocation>
</comment>
<gene>
    <name evidence="7" type="ORF">KI387_022301</name>
</gene>
<feature type="transmembrane region" description="Helical" evidence="6">
    <location>
        <begin position="120"/>
        <end position="140"/>
    </location>
</feature>
<dbReference type="GO" id="GO:0022857">
    <property type="term" value="F:transmembrane transporter activity"/>
    <property type="evidence" value="ECO:0007669"/>
    <property type="project" value="InterPro"/>
</dbReference>
<dbReference type="GO" id="GO:0016020">
    <property type="term" value="C:membrane"/>
    <property type="evidence" value="ECO:0007669"/>
    <property type="project" value="UniProtKB-SubCell"/>
</dbReference>
<keyword evidence="4 6" id="KW-1133">Transmembrane helix</keyword>
<feature type="non-terminal residue" evidence="7">
    <location>
        <position position="1"/>
    </location>
</feature>
<evidence type="ECO:0000256" key="6">
    <source>
        <dbReference type="SAM" id="Phobius"/>
    </source>
</evidence>
<keyword evidence="8" id="KW-1185">Reference proteome</keyword>
<feature type="transmembrane region" description="Helical" evidence="6">
    <location>
        <begin position="50"/>
        <end position="75"/>
    </location>
</feature>
<dbReference type="PANTHER" id="PTHR11654">
    <property type="entry name" value="OLIGOPEPTIDE TRANSPORTER-RELATED"/>
    <property type="match status" value="1"/>
</dbReference>
<dbReference type="SUPFAM" id="SSF103473">
    <property type="entry name" value="MFS general substrate transporter"/>
    <property type="match status" value="1"/>
</dbReference>
<comment type="caution">
    <text evidence="7">The sequence shown here is derived from an EMBL/GenBank/DDBJ whole genome shotgun (WGS) entry which is preliminary data.</text>
</comment>
<feature type="transmembrane region" description="Helical" evidence="6">
    <location>
        <begin position="232"/>
        <end position="252"/>
    </location>
</feature>
<evidence type="ECO:0000256" key="4">
    <source>
        <dbReference type="ARBA" id="ARBA00022989"/>
    </source>
</evidence>
<keyword evidence="5 6" id="KW-0472">Membrane</keyword>
<feature type="transmembrane region" description="Helical" evidence="6">
    <location>
        <begin position="160"/>
        <end position="178"/>
    </location>
</feature>
<dbReference type="InterPro" id="IPR036259">
    <property type="entry name" value="MFS_trans_sf"/>
</dbReference>
<evidence type="ECO:0000256" key="3">
    <source>
        <dbReference type="ARBA" id="ARBA00022692"/>
    </source>
</evidence>
<dbReference type="Proteomes" id="UP000824469">
    <property type="component" value="Unassembled WGS sequence"/>
</dbReference>
<dbReference type="Pfam" id="PF00854">
    <property type="entry name" value="PTR2"/>
    <property type="match status" value="1"/>
</dbReference>
<proteinExistence type="inferred from homology"/>
<organism evidence="7 8">
    <name type="scientific">Taxus chinensis</name>
    <name type="common">Chinese yew</name>
    <name type="synonym">Taxus wallichiana var. chinensis</name>
    <dbReference type="NCBI Taxonomy" id="29808"/>
    <lineage>
        <taxon>Eukaryota</taxon>
        <taxon>Viridiplantae</taxon>
        <taxon>Streptophyta</taxon>
        <taxon>Embryophyta</taxon>
        <taxon>Tracheophyta</taxon>
        <taxon>Spermatophyta</taxon>
        <taxon>Pinopsida</taxon>
        <taxon>Pinidae</taxon>
        <taxon>Conifers II</taxon>
        <taxon>Cupressales</taxon>
        <taxon>Taxaceae</taxon>
        <taxon>Taxus</taxon>
    </lineage>
</organism>
<evidence type="ECO:0000256" key="2">
    <source>
        <dbReference type="ARBA" id="ARBA00005982"/>
    </source>
</evidence>
<comment type="similarity">
    <text evidence="2">Belongs to the major facilitator superfamily. Proton-dependent oligopeptide transporter (POT/PTR) (TC 2.A.17) family.</text>
</comment>
<accession>A0AA38FZU9</accession>
<dbReference type="Gene3D" id="1.20.1250.20">
    <property type="entry name" value="MFS general substrate transporter like domains"/>
    <property type="match status" value="1"/>
</dbReference>
<evidence type="ECO:0000256" key="1">
    <source>
        <dbReference type="ARBA" id="ARBA00004141"/>
    </source>
</evidence>
<dbReference type="EMBL" id="JAHRHJ020000005">
    <property type="protein sequence ID" value="KAH9313674.1"/>
    <property type="molecule type" value="Genomic_DNA"/>
</dbReference>
<keyword evidence="3 6" id="KW-0812">Transmembrane</keyword>
<evidence type="ECO:0000313" key="7">
    <source>
        <dbReference type="EMBL" id="KAH9313674.1"/>
    </source>
</evidence>
<reference evidence="7 8" key="1">
    <citation type="journal article" date="2021" name="Nat. Plants">
        <title>The Taxus genome provides insights into paclitaxel biosynthesis.</title>
        <authorList>
            <person name="Xiong X."/>
            <person name="Gou J."/>
            <person name="Liao Q."/>
            <person name="Li Y."/>
            <person name="Zhou Q."/>
            <person name="Bi G."/>
            <person name="Li C."/>
            <person name="Du R."/>
            <person name="Wang X."/>
            <person name="Sun T."/>
            <person name="Guo L."/>
            <person name="Liang H."/>
            <person name="Lu P."/>
            <person name="Wu Y."/>
            <person name="Zhang Z."/>
            <person name="Ro D.K."/>
            <person name="Shang Y."/>
            <person name="Huang S."/>
            <person name="Yan J."/>
        </authorList>
    </citation>
    <scope>NUCLEOTIDE SEQUENCE [LARGE SCALE GENOMIC DNA]</scope>
    <source>
        <strain evidence="7">Ta-2019</strain>
    </source>
</reference>
<feature type="transmembrane region" description="Helical" evidence="6">
    <location>
        <begin position="90"/>
        <end position="108"/>
    </location>
</feature>
<sequence length="547" mass="59946">AKNCSSYESRMRKSSLPYAGEEMIQYTKDGTVDRHGRQAIKAMTGGWRSAVLILVNQVFATLAFFGVGVNLVLFLTRVLKKSNASAANNVSLWTGTVYMFSLVGAFLSDSYIGRHRTCTSFLFIFVGGLILLALSSQLLFLKPSGCGDGSLSCKHATPMAIGVFYLSIYLVALGNGGYQPSIAIFGEDQFDEEDEKEGQSKVAFFSWFYLALNLGSLFSNMVLGYFEDNGMWPLGFWMSALAAIIFIIVFLIGTPRYRHHMPGGNPLPRIGQVFVAATRKWRLKLPSDADKLHELLSKESAINGSRKILHSAGFRCFLQYAQSRVLNSIWVVLLKASCCESSCKCLRGLSESIDYGLLSKIVEKISTSSIQPNDIGPGECEMTYETKTEQNHPSSMQPCGVKAGVCEMPFEATEPNLSLLMHPSNIKLDDCGLPNEMTEPNPTNSIQARKYSSGPSPSFVMHSNITSDDCGLPSEMTVVSNSTLVQPSNIGSGNCGWPFVLTELNTTSLMQPNNIRLGDCGMNFDYVRDILLDGRSVILGSGFVDNR</sequence>
<dbReference type="InterPro" id="IPR000109">
    <property type="entry name" value="POT_fam"/>
</dbReference>
<feature type="transmembrane region" description="Helical" evidence="6">
    <location>
        <begin position="204"/>
        <end position="226"/>
    </location>
</feature>